<protein>
    <submittedName>
        <fullName evidence="4">DNA polymerase III PolC-type</fullName>
        <ecNumber evidence="4">2.7.7.7</ecNumber>
    </submittedName>
</protein>
<dbReference type="OrthoDB" id="190275at2"/>
<dbReference type="GO" id="GO:0003887">
    <property type="term" value="F:DNA-directed DNA polymerase activity"/>
    <property type="evidence" value="ECO:0007669"/>
    <property type="project" value="UniProtKB-EC"/>
</dbReference>
<keyword evidence="4" id="KW-0808">Transferase</keyword>
<name>A0A221W8H9_9PSEU</name>
<proteinExistence type="predicted"/>
<dbReference type="AlphaFoldDB" id="A0A221W8H9"/>
<accession>A0A221W8H9</accession>
<dbReference type="Proteomes" id="UP000204221">
    <property type="component" value="Chromosome"/>
</dbReference>
<evidence type="ECO:0000313" key="5">
    <source>
        <dbReference type="Proteomes" id="UP000204221"/>
    </source>
</evidence>
<evidence type="ECO:0000256" key="1">
    <source>
        <dbReference type="ARBA" id="ARBA00022722"/>
    </source>
</evidence>
<dbReference type="GO" id="GO:0005829">
    <property type="term" value="C:cytosol"/>
    <property type="evidence" value="ECO:0007669"/>
    <property type="project" value="TreeGrafter"/>
</dbReference>
<sequence>MAAGYAVLDTETTGFTPGWHRVVEIGVVQLDADGTVVDEWCTLINPERDLGPQHVHGITSAEVRQAPVFADIAGDLAERLAGRVLVAHNLSFDVDFLAAEYARLGLDVPLPIMPGLCTMRLADRYLRPAARSLAACCAAAGVPLTEAHSALHDAYAAAGLLVGYLQAAGTPEPWRGLLAEAAAWRWPRLPDATGRIARRGAACGPREHFLSRLPEYGGSPTHLAAVEDYLTMLDAALLDRHLSLSEEDCLVEFALSVGLSRVEALGAHRRYLEVVARAAALDGAVGAGGRTDLSRVASLIGLGETDVDGALRGVSSSLTVSPPTASSLAAEAVVESTASADPDRDDVTGPAPNWGHFRLRAGDRIVFTGQTRAPRDGWTLRTVAAGLVEAGYVTRKTRLVVAADPDSLSGKARRARSYGIPIITEDAYAVLLSRLTSAVASDPEDGG</sequence>
<evidence type="ECO:0000313" key="4">
    <source>
        <dbReference type="EMBL" id="ASO21981.1"/>
    </source>
</evidence>
<dbReference type="InterPro" id="IPR013520">
    <property type="entry name" value="Ribonucl_H"/>
</dbReference>
<dbReference type="Pfam" id="PF00929">
    <property type="entry name" value="RNase_T"/>
    <property type="match status" value="1"/>
</dbReference>
<dbReference type="SUPFAM" id="SSF52113">
    <property type="entry name" value="BRCT domain"/>
    <property type="match status" value="1"/>
</dbReference>
<dbReference type="NCBIfam" id="TIGR00573">
    <property type="entry name" value="dnaq"/>
    <property type="match status" value="1"/>
</dbReference>
<dbReference type="SUPFAM" id="SSF53098">
    <property type="entry name" value="Ribonuclease H-like"/>
    <property type="match status" value="1"/>
</dbReference>
<evidence type="ECO:0000256" key="2">
    <source>
        <dbReference type="ARBA" id="ARBA00022801"/>
    </source>
</evidence>
<dbReference type="InterPro" id="IPR036397">
    <property type="entry name" value="RNaseH_sf"/>
</dbReference>
<dbReference type="InterPro" id="IPR006054">
    <property type="entry name" value="DnaQ"/>
</dbReference>
<dbReference type="Gene3D" id="3.30.420.10">
    <property type="entry name" value="Ribonuclease H-like superfamily/Ribonuclease H"/>
    <property type="match status" value="1"/>
</dbReference>
<organism evidence="4 5">
    <name type="scientific">Actinoalloteichus hoggarensis</name>
    <dbReference type="NCBI Taxonomy" id="1470176"/>
    <lineage>
        <taxon>Bacteria</taxon>
        <taxon>Bacillati</taxon>
        <taxon>Actinomycetota</taxon>
        <taxon>Actinomycetes</taxon>
        <taxon>Pseudonocardiales</taxon>
        <taxon>Pseudonocardiaceae</taxon>
        <taxon>Actinoalloteichus</taxon>
    </lineage>
</organism>
<reference evidence="4 5" key="1">
    <citation type="submission" date="2017-07" db="EMBL/GenBank/DDBJ databases">
        <title>Complete genome sequence of Actinoalloteichus hoggarensis DSM 45943, type strain of Actinoalloteichus hoggarensis.</title>
        <authorList>
            <person name="Ruckert C."/>
            <person name="Nouioui I."/>
            <person name="Willmese J."/>
            <person name="van Wezel G."/>
            <person name="Klenk H.-P."/>
            <person name="Kalinowski J."/>
            <person name="Zotchev S.B."/>
        </authorList>
    </citation>
    <scope>NUCLEOTIDE SEQUENCE [LARGE SCALE GENOMIC DNA]</scope>
    <source>
        <strain evidence="4 5">DSM 45943</strain>
    </source>
</reference>
<dbReference type="PANTHER" id="PTHR30231">
    <property type="entry name" value="DNA POLYMERASE III SUBUNIT EPSILON"/>
    <property type="match status" value="1"/>
</dbReference>
<dbReference type="SMART" id="SM00479">
    <property type="entry name" value="EXOIII"/>
    <property type="match status" value="1"/>
</dbReference>
<keyword evidence="1" id="KW-0540">Nuclease</keyword>
<dbReference type="GO" id="GO:0006260">
    <property type="term" value="P:DNA replication"/>
    <property type="evidence" value="ECO:0007669"/>
    <property type="project" value="InterPro"/>
</dbReference>
<keyword evidence="5" id="KW-1185">Reference proteome</keyword>
<keyword evidence="4" id="KW-0548">Nucleotidyltransferase</keyword>
<dbReference type="Gene3D" id="3.40.50.10190">
    <property type="entry name" value="BRCT domain"/>
    <property type="match status" value="1"/>
</dbReference>
<dbReference type="EMBL" id="CP022521">
    <property type="protein sequence ID" value="ASO21981.1"/>
    <property type="molecule type" value="Genomic_DNA"/>
</dbReference>
<dbReference type="CDD" id="cd06127">
    <property type="entry name" value="DEDDh"/>
    <property type="match status" value="1"/>
</dbReference>
<dbReference type="FunFam" id="3.30.420.10:FF:000045">
    <property type="entry name" value="3'-5' exonuclease DinG"/>
    <property type="match status" value="1"/>
</dbReference>
<dbReference type="RefSeq" id="WP_093943030.1">
    <property type="nucleotide sequence ID" value="NZ_CP022521.1"/>
</dbReference>
<dbReference type="PANTHER" id="PTHR30231:SF4">
    <property type="entry name" value="PROTEIN NEN2"/>
    <property type="match status" value="1"/>
</dbReference>
<dbReference type="KEGG" id="ahg:AHOG_21825"/>
<dbReference type="EC" id="2.7.7.7" evidence="4"/>
<keyword evidence="2" id="KW-0378">Hydrolase</keyword>
<gene>
    <name evidence="4" type="primary">polC2</name>
    <name evidence="4" type="ORF">AHOG_21825</name>
</gene>
<evidence type="ECO:0000256" key="3">
    <source>
        <dbReference type="ARBA" id="ARBA00022839"/>
    </source>
</evidence>
<dbReference type="GO" id="GO:0008408">
    <property type="term" value="F:3'-5' exonuclease activity"/>
    <property type="evidence" value="ECO:0007669"/>
    <property type="project" value="TreeGrafter"/>
</dbReference>
<dbReference type="GO" id="GO:0003677">
    <property type="term" value="F:DNA binding"/>
    <property type="evidence" value="ECO:0007669"/>
    <property type="project" value="InterPro"/>
</dbReference>
<keyword evidence="3" id="KW-0269">Exonuclease</keyword>
<dbReference type="InterPro" id="IPR036420">
    <property type="entry name" value="BRCT_dom_sf"/>
</dbReference>
<dbReference type="InterPro" id="IPR012337">
    <property type="entry name" value="RNaseH-like_sf"/>
</dbReference>